<accession>A0AA39LT41</accession>
<dbReference type="AlphaFoldDB" id="A0AA39LT41"/>
<name>A0AA39LT41_9BILA</name>
<reference evidence="1" key="1">
    <citation type="submission" date="2023-06" db="EMBL/GenBank/DDBJ databases">
        <title>Genomic analysis of the entomopathogenic nematode Steinernema hermaphroditum.</title>
        <authorList>
            <person name="Schwarz E.M."/>
            <person name="Heppert J.K."/>
            <person name="Baniya A."/>
            <person name="Schwartz H.T."/>
            <person name="Tan C.-H."/>
            <person name="Antoshechkin I."/>
            <person name="Sternberg P.W."/>
            <person name="Goodrich-Blair H."/>
            <person name="Dillman A.R."/>
        </authorList>
    </citation>
    <scope>NUCLEOTIDE SEQUENCE</scope>
    <source>
        <strain evidence="1">PS9179</strain>
        <tissue evidence="1">Whole animal</tissue>
    </source>
</reference>
<proteinExistence type="predicted"/>
<comment type="caution">
    <text evidence="1">The sequence shown here is derived from an EMBL/GenBank/DDBJ whole genome shotgun (WGS) entry which is preliminary data.</text>
</comment>
<gene>
    <name evidence="1" type="ORF">QR680_003909</name>
</gene>
<keyword evidence="2" id="KW-1185">Reference proteome</keyword>
<sequence length="98" mass="11536">MLRKRVTWPDVVAVFIVTNHIGTHTKAPTIHRTWAQGQIKGLFYARQPSGREVVKKTKETEGYFWWTSAETVEPDCRRMLFGRNETDSVYVHRQLYIL</sequence>
<organism evidence="1 2">
    <name type="scientific">Steinernema hermaphroditum</name>
    <dbReference type="NCBI Taxonomy" id="289476"/>
    <lineage>
        <taxon>Eukaryota</taxon>
        <taxon>Metazoa</taxon>
        <taxon>Ecdysozoa</taxon>
        <taxon>Nematoda</taxon>
        <taxon>Chromadorea</taxon>
        <taxon>Rhabditida</taxon>
        <taxon>Tylenchina</taxon>
        <taxon>Panagrolaimomorpha</taxon>
        <taxon>Strongyloidoidea</taxon>
        <taxon>Steinernematidae</taxon>
        <taxon>Steinernema</taxon>
    </lineage>
</organism>
<protein>
    <submittedName>
        <fullName evidence="1">Uncharacterized protein</fullName>
    </submittedName>
</protein>
<dbReference type="EMBL" id="JAUCMV010000003">
    <property type="protein sequence ID" value="KAK0408365.1"/>
    <property type="molecule type" value="Genomic_DNA"/>
</dbReference>
<evidence type="ECO:0000313" key="2">
    <source>
        <dbReference type="Proteomes" id="UP001175271"/>
    </source>
</evidence>
<dbReference type="Proteomes" id="UP001175271">
    <property type="component" value="Unassembled WGS sequence"/>
</dbReference>
<evidence type="ECO:0000313" key="1">
    <source>
        <dbReference type="EMBL" id="KAK0408365.1"/>
    </source>
</evidence>